<gene>
    <name evidence="1" type="ORF">AD934_11975</name>
</gene>
<dbReference type="Proteomes" id="UP000075655">
    <property type="component" value="Unassembled WGS sequence"/>
</dbReference>
<name>A0A149RSC3_GLUOY</name>
<comment type="caution">
    <text evidence="1">The sequence shown here is derived from an EMBL/GenBank/DDBJ whole genome shotgun (WGS) entry which is preliminary data.</text>
</comment>
<protein>
    <submittedName>
        <fullName evidence="1">Uncharacterized protein</fullName>
    </submittedName>
</protein>
<dbReference type="AlphaFoldDB" id="A0A149RSC3"/>
<proteinExistence type="predicted"/>
<organism evidence="1 2">
    <name type="scientific">Gluconobacter oxydans</name>
    <name type="common">Gluconobacter suboxydans</name>
    <dbReference type="NCBI Taxonomy" id="442"/>
    <lineage>
        <taxon>Bacteria</taxon>
        <taxon>Pseudomonadati</taxon>
        <taxon>Pseudomonadota</taxon>
        <taxon>Alphaproteobacteria</taxon>
        <taxon>Acetobacterales</taxon>
        <taxon>Acetobacteraceae</taxon>
        <taxon>Gluconobacter</taxon>
    </lineage>
</organism>
<reference evidence="1 2" key="1">
    <citation type="submission" date="2015-06" db="EMBL/GenBank/DDBJ databases">
        <title>Improved classification and identification of acetic acid bacteria using matrix-assisted laser desorption/ionization time-of-flight mass spectrometry; Gluconobacter nephelii and Gluconobacter uchimurae are later heterotypic synonyms of Gluconobacter japonicus and Gluconobacter oxydans, respectively.</title>
        <authorList>
            <person name="Li L."/>
            <person name="Cleenwerck I."/>
            <person name="De Vuyst L."/>
            <person name="Vandamme P."/>
        </authorList>
    </citation>
    <scope>NUCLEOTIDE SEQUENCE [LARGE SCALE GENOMIC DNA]</scope>
    <source>
        <strain evidence="1 2">LMG 1676</strain>
    </source>
</reference>
<dbReference type="EMBL" id="LHZG01000179">
    <property type="protein sequence ID" value="KXV17316.1"/>
    <property type="molecule type" value="Genomic_DNA"/>
</dbReference>
<evidence type="ECO:0000313" key="2">
    <source>
        <dbReference type="Proteomes" id="UP000075655"/>
    </source>
</evidence>
<accession>A0A149RSC3</accession>
<evidence type="ECO:0000313" key="1">
    <source>
        <dbReference type="EMBL" id="KXV17316.1"/>
    </source>
</evidence>
<sequence length="311" mass="33537">MALAIAVLCLAPAEAAEQTLCQSIAGHASAHREAPLTLRDLLDHLVKAPRQSFEAGNIFPPEISERWECAAGNADCAWIASASLGMMSIVQGTAGCVDVRFARKVGQRFSPVSLPAGIHNFPCWDDGFWFGTVSGMPALVEENAAAGDRARTMAVSLWYDNAWQKACHLSETHSIRLKPGFASCAAGMPCTQLQEQAQVLAGQAQHRRETLIPATGHSRTDGLHVDARMPVPAGRTPVNGYQDIFGASVSELDVAGHRYRFTVGGGMIGWRIYDGWLVRVEALPQGQPPVPVAGFQFERVPDRILSLRTSP</sequence>
<dbReference type="PATRIC" id="fig|442.8.peg.1403"/>